<dbReference type="SMART" id="SM00421">
    <property type="entry name" value="HTH_LUXR"/>
    <property type="match status" value="1"/>
</dbReference>
<evidence type="ECO:0000256" key="3">
    <source>
        <dbReference type="ARBA" id="ARBA00023163"/>
    </source>
</evidence>
<dbReference type="Pfam" id="PF00196">
    <property type="entry name" value="GerE"/>
    <property type="match status" value="1"/>
</dbReference>
<evidence type="ECO:0000313" key="5">
    <source>
        <dbReference type="EMBL" id="BCK54613.1"/>
    </source>
</evidence>
<name>A0A7G1KK94_9NOCA</name>
<dbReference type="AlphaFoldDB" id="A0A7G1KK94"/>
<dbReference type="GO" id="GO:0003677">
    <property type="term" value="F:DNA binding"/>
    <property type="evidence" value="ECO:0007669"/>
    <property type="project" value="UniProtKB-KW"/>
</dbReference>
<dbReference type="RefSeq" id="WP_187687851.1">
    <property type="nucleotide sequence ID" value="NZ_AP023396.1"/>
</dbReference>
<evidence type="ECO:0000256" key="1">
    <source>
        <dbReference type="ARBA" id="ARBA00023015"/>
    </source>
</evidence>
<dbReference type="InterPro" id="IPR000792">
    <property type="entry name" value="Tscrpt_reg_LuxR_C"/>
</dbReference>
<dbReference type="PANTHER" id="PTHR44688:SF16">
    <property type="entry name" value="DNA-BINDING TRANSCRIPTIONAL ACTIVATOR DEVR_DOSR"/>
    <property type="match status" value="1"/>
</dbReference>
<accession>A0A7G1KK94</accession>
<evidence type="ECO:0000259" key="4">
    <source>
        <dbReference type="PROSITE" id="PS50043"/>
    </source>
</evidence>
<dbReference type="InterPro" id="IPR016032">
    <property type="entry name" value="Sig_transdc_resp-reg_C-effctor"/>
</dbReference>
<keyword evidence="1" id="KW-0805">Transcription regulation</keyword>
<reference evidence="5 6" key="1">
    <citation type="submission" date="2020-08" db="EMBL/GenBank/DDBJ databases">
        <title>Genome Sequencing of Nocardia wallacei strain FMUON74 and assembly.</title>
        <authorList>
            <person name="Toyokawa M."/>
            <person name="Uesaka K."/>
        </authorList>
    </citation>
    <scope>NUCLEOTIDE SEQUENCE [LARGE SCALE GENOMIC DNA]</scope>
    <source>
        <strain evidence="5 6">FMUON74</strain>
    </source>
</reference>
<keyword evidence="6" id="KW-1185">Reference proteome</keyword>
<protein>
    <recommendedName>
        <fullName evidence="4">HTH luxR-type domain-containing protein</fullName>
    </recommendedName>
</protein>
<gene>
    <name evidence="5" type="ORF">NWFMUON74_23850</name>
</gene>
<dbReference type="PRINTS" id="PR00038">
    <property type="entry name" value="HTHLUXR"/>
</dbReference>
<dbReference type="InterPro" id="IPR036388">
    <property type="entry name" value="WH-like_DNA-bd_sf"/>
</dbReference>
<dbReference type="PANTHER" id="PTHR44688">
    <property type="entry name" value="DNA-BINDING TRANSCRIPTIONAL ACTIVATOR DEVR_DOSR"/>
    <property type="match status" value="1"/>
</dbReference>
<dbReference type="GO" id="GO:0006355">
    <property type="term" value="P:regulation of DNA-templated transcription"/>
    <property type="evidence" value="ECO:0007669"/>
    <property type="project" value="InterPro"/>
</dbReference>
<feature type="domain" description="HTH luxR-type" evidence="4">
    <location>
        <begin position="42"/>
        <end position="108"/>
    </location>
</feature>
<dbReference type="Gene3D" id="1.10.10.10">
    <property type="entry name" value="Winged helix-like DNA-binding domain superfamily/Winged helix DNA-binding domain"/>
    <property type="match status" value="1"/>
</dbReference>
<sequence length="126" mass="13717">MTCPDEIVRAMCAAWSHPDRDPERVGAYSAKDAAAESAPAPAGVAVAELSAAEYRVAELAAKGVPNRQIADTLGVTVSTVEQHLTHTYRKLKMRRRTELRYVLGREPAHSEREKFLPAAVLGAYLS</sequence>
<keyword evidence="2" id="KW-0238">DNA-binding</keyword>
<dbReference type="PROSITE" id="PS50043">
    <property type="entry name" value="HTH_LUXR_2"/>
    <property type="match status" value="1"/>
</dbReference>
<dbReference type="GeneID" id="80346947"/>
<dbReference type="EMBL" id="AP023396">
    <property type="protein sequence ID" value="BCK54613.1"/>
    <property type="molecule type" value="Genomic_DNA"/>
</dbReference>
<keyword evidence="3" id="KW-0804">Transcription</keyword>
<dbReference type="Proteomes" id="UP000516173">
    <property type="component" value="Chromosome"/>
</dbReference>
<proteinExistence type="predicted"/>
<dbReference type="KEGG" id="nwl:NWFMUON74_23850"/>
<dbReference type="CDD" id="cd06170">
    <property type="entry name" value="LuxR_C_like"/>
    <property type="match status" value="1"/>
</dbReference>
<dbReference type="PROSITE" id="PS00622">
    <property type="entry name" value="HTH_LUXR_1"/>
    <property type="match status" value="1"/>
</dbReference>
<evidence type="ECO:0000256" key="2">
    <source>
        <dbReference type="ARBA" id="ARBA00023125"/>
    </source>
</evidence>
<dbReference type="SUPFAM" id="SSF46894">
    <property type="entry name" value="C-terminal effector domain of the bipartite response regulators"/>
    <property type="match status" value="1"/>
</dbReference>
<evidence type="ECO:0000313" key="6">
    <source>
        <dbReference type="Proteomes" id="UP000516173"/>
    </source>
</evidence>
<organism evidence="5 6">
    <name type="scientific">Nocardia wallacei</name>
    <dbReference type="NCBI Taxonomy" id="480035"/>
    <lineage>
        <taxon>Bacteria</taxon>
        <taxon>Bacillati</taxon>
        <taxon>Actinomycetota</taxon>
        <taxon>Actinomycetes</taxon>
        <taxon>Mycobacteriales</taxon>
        <taxon>Nocardiaceae</taxon>
        <taxon>Nocardia</taxon>
    </lineage>
</organism>